<dbReference type="AlphaFoldDB" id="A0AAN6G4K4"/>
<evidence type="ECO:0000313" key="1">
    <source>
        <dbReference type="EMBL" id="KAK0328484.1"/>
    </source>
</evidence>
<evidence type="ECO:0000313" key="2">
    <source>
        <dbReference type="Proteomes" id="UP001168146"/>
    </source>
</evidence>
<proteinExistence type="predicted"/>
<gene>
    <name evidence="1" type="ORF">LTR82_000415</name>
</gene>
<dbReference type="Proteomes" id="UP001168146">
    <property type="component" value="Unassembled WGS sequence"/>
</dbReference>
<reference evidence="1" key="1">
    <citation type="submission" date="2021-12" db="EMBL/GenBank/DDBJ databases">
        <title>Black yeast isolated from Biological Soil Crust.</title>
        <authorList>
            <person name="Kurbessoian T."/>
        </authorList>
    </citation>
    <scope>NUCLEOTIDE SEQUENCE</scope>
    <source>
        <strain evidence="1">CCFEE 5208</strain>
    </source>
</reference>
<dbReference type="EMBL" id="JASUXU010000001">
    <property type="protein sequence ID" value="KAK0328484.1"/>
    <property type="molecule type" value="Genomic_DNA"/>
</dbReference>
<organism evidence="1 2">
    <name type="scientific">Friedmanniomyces endolithicus</name>
    <dbReference type="NCBI Taxonomy" id="329885"/>
    <lineage>
        <taxon>Eukaryota</taxon>
        <taxon>Fungi</taxon>
        <taxon>Dikarya</taxon>
        <taxon>Ascomycota</taxon>
        <taxon>Pezizomycotina</taxon>
        <taxon>Dothideomycetes</taxon>
        <taxon>Dothideomycetidae</taxon>
        <taxon>Mycosphaerellales</taxon>
        <taxon>Teratosphaeriaceae</taxon>
        <taxon>Friedmanniomyces</taxon>
    </lineage>
</organism>
<protein>
    <recommendedName>
        <fullName evidence="3">F-box domain-containing protein</fullName>
    </recommendedName>
</protein>
<sequence length="182" mass="20161">MATCKHHARELTGTEIEDESIVTTCSKGSPTTSLRTTCGADINTPITAVLGNVELLEQILSHAPASTLFVAQRTSRFWRNVMATSILLQRKVFLRAPTLECPKKWGLPTMPPESDRTDPCSLLRITEMSNLPANLAPANPGHPGLSQPARYLNPSSAKIRRKCPPYYRYRTSYITAKRSFCS</sequence>
<evidence type="ECO:0008006" key="3">
    <source>
        <dbReference type="Google" id="ProtNLM"/>
    </source>
</evidence>
<dbReference type="InterPro" id="IPR036047">
    <property type="entry name" value="F-box-like_dom_sf"/>
</dbReference>
<dbReference type="CDD" id="cd09917">
    <property type="entry name" value="F-box_SF"/>
    <property type="match status" value="1"/>
</dbReference>
<name>A0AAN6G4K4_9PEZI</name>
<comment type="caution">
    <text evidence="1">The sequence shown here is derived from an EMBL/GenBank/DDBJ whole genome shotgun (WGS) entry which is preliminary data.</text>
</comment>
<accession>A0AAN6G4K4</accession>
<dbReference type="SUPFAM" id="SSF81383">
    <property type="entry name" value="F-box domain"/>
    <property type="match status" value="1"/>
</dbReference>